<reference evidence="1" key="1">
    <citation type="submission" date="2022-01" db="EMBL/GenBank/DDBJ databases">
        <authorList>
            <person name="King R."/>
        </authorList>
    </citation>
    <scope>NUCLEOTIDE SEQUENCE</scope>
</reference>
<gene>
    <name evidence="1" type="ORF">NEZAVI_LOCUS13107</name>
</gene>
<proteinExistence type="predicted"/>
<dbReference type="InterPro" id="IPR020339">
    <property type="entry name" value="C20orf85-like"/>
</dbReference>
<evidence type="ECO:0000313" key="1">
    <source>
        <dbReference type="EMBL" id="CAH1404753.1"/>
    </source>
</evidence>
<evidence type="ECO:0000313" key="2">
    <source>
        <dbReference type="Proteomes" id="UP001152798"/>
    </source>
</evidence>
<dbReference type="Proteomes" id="UP001152798">
    <property type="component" value="Chromosome 6"/>
</dbReference>
<protein>
    <submittedName>
        <fullName evidence="1">Uncharacterized protein</fullName>
    </submittedName>
</protein>
<dbReference type="Pfam" id="PF14945">
    <property type="entry name" value="LLC1"/>
    <property type="match status" value="1"/>
</dbReference>
<name>A0A9P0MRQ6_NEZVI</name>
<dbReference type="OrthoDB" id="10031946at2759"/>
<keyword evidence="2" id="KW-1185">Reference proteome</keyword>
<organism evidence="1 2">
    <name type="scientific">Nezara viridula</name>
    <name type="common">Southern green stink bug</name>
    <name type="synonym">Cimex viridulus</name>
    <dbReference type="NCBI Taxonomy" id="85310"/>
    <lineage>
        <taxon>Eukaryota</taxon>
        <taxon>Metazoa</taxon>
        <taxon>Ecdysozoa</taxon>
        <taxon>Arthropoda</taxon>
        <taxon>Hexapoda</taxon>
        <taxon>Insecta</taxon>
        <taxon>Pterygota</taxon>
        <taxon>Neoptera</taxon>
        <taxon>Paraneoptera</taxon>
        <taxon>Hemiptera</taxon>
        <taxon>Heteroptera</taxon>
        <taxon>Panheteroptera</taxon>
        <taxon>Pentatomomorpha</taxon>
        <taxon>Pentatomoidea</taxon>
        <taxon>Pentatomidae</taxon>
        <taxon>Pentatominae</taxon>
        <taxon>Nezara</taxon>
    </lineage>
</organism>
<accession>A0A9P0MRQ6</accession>
<sequence>MGLPDIYSITVEGAKNFRAAIESEERASWAWMGKWGWILDEYKAINRELAQLKEGRIVEEAVTEIEDNRTTRPYSETEGHEYGFLTKKPEFRLEIFSSPGLTPLPKTLHPAQFYKLLDELMEEKMKKKKI</sequence>
<dbReference type="AlphaFoldDB" id="A0A9P0MRQ6"/>
<dbReference type="EMBL" id="OV725082">
    <property type="protein sequence ID" value="CAH1404753.1"/>
    <property type="molecule type" value="Genomic_DNA"/>
</dbReference>